<evidence type="ECO:0000256" key="2">
    <source>
        <dbReference type="SAM" id="SignalP"/>
    </source>
</evidence>
<dbReference type="HOGENOM" id="CLU_863671_0_0_1"/>
<keyword evidence="2" id="KW-0732">Signal</keyword>
<dbReference type="STRING" id="5643.A0A060SAZ5"/>
<proteinExistence type="predicted"/>
<protein>
    <recommendedName>
        <fullName evidence="5">F-box domain-containing protein</fullName>
    </recommendedName>
</protein>
<reference evidence="3" key="1">
    <citation type="submission" date="2014-01" db="EMBL/GenBank/DDBJ databases">
        <title>The genome of the white-rot fungus Pycnoporus cinnabarinus: a basidiomycete model with a versatile arsenal for lignocellulosic biomass breakdown.</title>
        <authorList>
            <person name="Levasseur A."/>
            <person name="Lomascolo A."/>
            <person name="Ruiz-Duenas F.J."/>
            <person name="Uzan E."/>
            <person name="Piumi F."/>
            <person name="Kues U."/>
            <person name="Ram A.F.J."/>
            <person name="Murat C."/>
            <person name="Haon M."/>
            <person name="Benoit I."/>
            <person name="Arfi Y."/>
            <person name="Chevret D."/>
            <person name="Drula E."/>
            <person name="Kwon M.J."/>
            <person name="Gouret P."/>
            <person name="Lesage-Meessen L."/>
            <person name="Lombard V."/>
            <person name="Mariette J."/>
            <person name="Noirot C."/>
            <person name="Park J."/>
            <person name="Patyshakuliyeva A."/>
            <person name="Wieneger R.A.B."/>
            <person name="Wosten H.A.B."/>
            <person name="Martin F."/>
            <person name="Coutinho P.M."/>
            <person name="de Vries R."/>
            <person name="Martinez A.T."/>
            <person name="Klopp C."/>
            <person name="Pontarotti P."/>
            <person name="Henrissat B."/>
            <person name="Record E."/>
        </authorList>
    </citation>
    <scope>NUCLEOTIDE SEQUENCE [LARGE SCALE GENOMIC DNA]</scope>
    <source>
        <strain evidence="3">BRFM137</strain>
    </source>
</reference>
<evidence type="ECO:0000256" key="1">
    <source>
        <dbReference type="SAM" id="MobiDB-lite"/>
    </source>
</evidence>
<accession>A0A060SAZ5</accession>
<feature type="compositionally biased region" description="Polar residues" evidence="1">
    <location>
        <begin position="132"/>
        <end position="143"/>
    </location>
</feature>
<feature type="chain" id="PRO_5001587390" description="F-box domain-containing protein" evidence="2">
    <location>
        <begin position="22"/>
        <end position="322"/>
    </location>
</feature>
<feature type="signal peptide" evidence="2">
    <location>
        <begin position="1"/>
        <end position="21"/>
    </location>
</feature>
<evidence type="ECO:0000313" key="4">
    <source>
        <dbReference type="Proteomes" id="UP000029665"/>
    </source>
</evidence>
<feature type="compositionally biased region" description="Gly residues" evidence="1">
    <location>
        <begin position="295"/>
        <end position="306"/>
    </location>
</feature>
<dbReference type="AlphaFoldDB" id="A0A060SAZ5"/>
<sequence>MAPLQLPLCITCATLVNVTPAASVHDLPIEVLQQIFAYACTDGGYTAYSISLVSRYCQEVVHPLRLHNVALFSIRQIESFVHYLERDDIPYPQLQSQSGVRHLFLSTRRDGEALARQEAAQDPPHHIRHLTPSRSASTHTTTEWLRTRDSLNSRLSAALPRLLRIVAPDLRTLSVVHAWELRALLLPCPFPRLRAFTSMLPYELQVALGYGAVSEKRTVGPRVFPDLQQVRVQLRAPPDRPGGAAAENYDAFVEALRKTQMKSECGAKLEVIRCPRYDDGYWDERIRREWLDGVGGVEGCGTNGEGGDSDNDSESMNKGEDT</sequence>
<comment type="caution">
    <text evidence="3">The sequence shown here is derived from an EMBL/GenBank/DDBJ whole genome shotgun (WGS) entry which is preliminary data.</text>
</comment>
<dbReference type="OrthoDB" id="2748701at2759"/>
<feature type="region of interest" description="Disordered" evidence="1">
    <location>
        <begin position="116"/>
        <end position="143"/>
    </location>
</feature>
<keyword evidence="4" id="KW-1185">Reference proteome</keyword>
<dbReference type="EMBL" id="CCBP010000049">
    <property type="protein sequence ID" value="CDO69563.1"/>
    <property type="molecule type" value="Genomic_DNA"/>
</dbReference>
<organism evidence="3 4">
    <name type="scientific">Pycnoporus cinnabarinus</name>
    <name type="common">Cinnabar-red polypore</name>
    <name type="synonym">Trametes cinnabarina</name>
    <dbReference type="NCBI Taxonomy" id="5643"/>
    <lineage>
        <taxon>Eukaryota</taxon>
        <taxon>Fungi</taxon>
        <taxon>Dikarya</taxon>
        <taxon>Basidiomycota</taxon>
        <taxon>Agaricomycotina</taxon>
        <taxon>Agaricomycetes</taxon>
        <taxon>Polyporales</taxon>
        <taxon>Polyporaceae</taxon>
        <taxon>Trametes</taxon>
    </lineage>
</organism>
<dbReference type="Proteomes" id="UP000029665">
    <property type="component" value="Unassembled WGS sequence"/>
</dbReference>
<evidence type="ECO:0000313" key="3">
    <source>
        <dbReference type="EMBL" id="CDO69563.1"/>
    </source>
</evidence>
<name>A0A060SAZ5_PYCCI</name>
<evidence type="ECO:0008006" key="5">
    <source>
        <dbReference type="Google" id="ProtNLM"/>
    </source>
</evidence>
<gene>
    <name evidence="3" type="ORF">BN946_scf184759.g3</name>
</gene>
<feature type="region of interest" description="Disordered" evidence="1">
    <location>
        <begin position="295"/>
        <end position="322"/>
    </location>
</feature>